<evidence type="ECO:0000313" key="3">
    <source>
        <dbReference type="Proteomes" id="UP000242662"/>
    </source>
</evidence>
<proteinExistence type="predicted"/>
<feature type="transmembrane region" description="Helical" evidence="1">
    <location>
        <begin position="20"/>
        <end position="43"/>
    </location>
</feature>
<gene>
    <name evidence="2" type="ORF">SAMN05421737_10260</name>
</gene>
<feature type="transmembrane region" description="Helical" evidence="1">
    <location>
        <begin position="114"/>
        <end position="133"/>
    </location>
</feature>
<dbReference type="STRING" id="1464122.SAMN05421737_10260"/>
<organism evidence="2 3">
    <name type="scientific">Shouchella lonarensis</name>
    <dbReference type="NCBI Taxonomy" id="1464122"/>
    <lineage>
        <taxon>Bacteria</taxon>
        <taxon>Bacillati</taxon>
        <taxon>Bacillota</taxon>
        <taxon>Bacilli</taxon>
        <taxon>Bacillales</taxon>
        <taxon>Bacillaceae</taxon>
        <taxon>Shouchella</taxon>
    </lineage>
</organism>
<keyword evidence="1" id="KW-1133">Transmembrane helix</keyword>
<keyword evidence="3" id="KW-1185">Reference proteome</keyword>
<evidence type="ECO:0000313" key="2">
    <source>
        <dbReference type="EMBL" id="SDB85932.1"/>
    </source>
</evidence>
<keyword evidence="1" id="KW-0812">Transmembrane</keyword>
<keyword evidence="1" id="KW-0472">Membrane</keyword>
<dbReference type="Proteomes" id="UP000242662">
    <property type="component" value="Unassembled WGS sequence"/>
</dbReference>
<name>A0A1G6GV88_9BACI</name>
<dbReference type="EMBL" id="FMYM01000002">
    <property type="protein sequence ID" value="SDB85932.1"/>
    <property type="molecule type" value="Genomic_DNA"/>
</dbReference>
<reference evidence="3" key="1">
    <citation type="submission" date="2016-09" db="EMBL/GenBank/DDBJ databases">
        <authorList>
            <person name="Varghese N."/>
            <person name="Submissions S."/>
        </authorList>
    </citation>
    <scope>NUCLEOTIDE SEQUENCE [LARGE SCALE GENOMIC DNA]</scope>
    <source>
        <strain evidence="3">25nlg</strain>
    </source>
</reference>
<protein>
    <submittedName>
        <fullName evidence="2">Uncharacterized protein</fullName>
    </submittedName>
</protein>
<feature type="transmembrane region" description="Helical" evidence="1">
    <location>
        <begin position="170"/>
        <end position="189"/>
    </location>
</feature>
<sequence>MKVWKLVLFEFKTISVWQYLWTCFNAGFVGLLLSYMIIELGILEGERGLKFIVVSLILLIFLGLPTSFVIQSVPYRLKHNGVSVPDIFSLYKTFALKETEVIWSRIVSQLLHGMFFNTMLLASVVTVFILRGYPVFHHLGLALSWLLLSAVAMFVYVMCERYQGRKVNGYGFSSYGSLLLALLLLPVGLLTDQWFYGIVIEAAIRTPLWTVLVCFLLFLLCLVIIPKVLLYQLRKGNKMI</sequence>
<feature type="transmembrane region" description="Helical" evidence="1">
    <location>
        <begin position="49"/>
        <end position="70"/>
    </location>
</feature>
<dbReference type="AlphaFoldDB" id="A0A1G6GV88"/>
<dbReference type="RefSeq" id="WP_090774643.1">
    <property type="nucleotide sequence ID" value="NZ_FMYM01000002.1"/>
</dbReference>
<feature type="transmembrane region" description="Helical" evidence="1">
    <location>
        <begin position="139"/>
        <end position="158"/>
    </location>
</feature>
<feature type="transmembrane region" description="Helical" evidence="1">
    <location>
        <begin position="209"/>
        <end position="230"/>
    </location>
</feature>
<evidence type="ECO:0000256" key="1">
    <source>
        <dbReference type="SAM" id="Phobius"/>
    </source>
</evidence>
<accession>A0A1G6GV88</accession>